<dbReference type="RefSeq" id="WP_236892511.1">
    <property type="nucleotide sequence ID" value="NZ_AP024488.1"/>
</dbReference>
<keyword evidence="2" id="KW-1185">Reference proteome</keyword>
<reference evidence="1 2" key="1">
    <citation type="submission" date="2021-02" db="EMBL/GenBank/DDBJ databases">
        <title>Complete genome of Desulfoluna sp. strain ASN36.</title>
        <authorList>
            <person name="Takahashi A."/>
            <person name="Kojima H."/>
            <person name="Fukui M."/>
        </authorList>
    </citation>
    <scope>NUCLEOTIDE SEQUENCE [LARGE SCALE GENOMIC DNA]</scope>
    <source>
        <strain evidence="1 2">ASN36</strain>
    </source>
</reference>
<protein>
    <submittedName>
        <fullName evidence="1">Uncharacterized protein</fullName>
    </submittedName>
</protein>
<evidence type="ECO:0000313" key="1">
    <source>
        <dbReference type="EMBL" id="BCS96154.1"/>
    </source>
</evidence>
<proteinExistence type="predicted"/>
<accession>A0ABM7PFZ9</accession>
<evidence type="ECO:0000313" key="2">
    <source>
        <dbReference type="Proteomes" id="UP001320148"/>
    </source>
</evidence>
<gene>
    <name evidence="1" type="ORF">DSLASN_17860</name>
</gene>
<name>A0ABM7PFZ9_9BACT</name>
<dbReference type="Proteomes" id="UP001320148">
    <property type="component" value="Chromosome"/>
</dbReference>
<sequence>MDKYASVCEPGYFLRKQSGQSNGMLLMMVTATNEDVSKPENVRHGFLLDFLTLRASREH</sequence>
<organism evidence="1 2">
    <name type="scientific">Desulfoluna limicola</name>
    <dbReference type="NCBI Taxonomy" id="2810562"/>
    <lineage>
        <taxon>Bacteria</taxon>
        <taxon>Pseudomonadati</taxon>
        <taxon>Thermodesulfobacteriota</taxon>
        <taxon>Desulfobacteria</taxon>
        <taxon>Desulfobacterales</taxon>
        <taxon>Desulfolunaceae</taxon>
        <taxon>Desulfoluna</taxon>
    </lineage>
</organism>
<dbReference type="EMBL" id="AP024488">
    <property type="protein sequence ID" value="BCS96154.1"/>
    <property type="molecule type" value="Genomic_DNA"/>
</dbReference>